<accession>A0A9J6ZJ88</accession>
<keyword evidence="6" id="KW-1133">Transmembrane helix</keyword>
<dbReference type="InterPro" id="IPR043504">
    <property type="entry name" value="Peptidase_S1_PA_chymotrypsin"/>
</dbReference>
<evidence type="ECO:0000256" key="2">
    <source>
        <dbReference type="ARBA" id="ARBA00022670"/>
    </source>
</evidence>
<dbReference type="Pfam" id="PF13365">
    <property type="entry name" value="Trypsin_2"/>
    <property type="match status" value="1"/>
</dbReference>
<evidence type="ECO:0000256" key="1">
    <source>
        <dbReference type="ARBA" id="ARBA00010541"/>
    </source>
</evidence>
<reference evidence="7" key="1">
    <citation type="submission" date="2022-05" db="EMBL/GenBank/DDBJ databases">
        <title>Novel bacterial taxa in a minimal lignocellulolytic consortium and its capacity to transform plastics disclosed by genome-resolved metagenomics.</title>
        <authorList>
            <person name="Rodriguez C.A.D."/>
            <person name="Diaz-Garcia L."/>
            <person name="Herrera K."/>
            <person name="Tarazona N.A."/>
            <person name="Sproer C."/>
            <person name="Overmann J."/>
            <person name="Jimenez D.J."/>
        </authorList>
    </citation>
    <scope>NUCLEOTIDE SEQUENCE</scope>
    <source>
        <strain evidence="7">MAG5</strain>
    </source>
</reference>
<dbReference type="AlphaFoldDB" id="A0A9J6ZJ88"/>
<evidence type="ECO:0000256" key="5">
    <source>
        <dbReference type="SAM" id="MobiDB-lite"/>
    </source>
</evidence>
<keyword evidence="6" id="KW-0812">Transmembrane</keyword>
<dbReference type="EMBL" id="CP097899">
    <property type="protein sequence ID" value="URN96242.1"/>
    <property type="molecule type" value="Genomic_DNA"/>
</dbReference>
<protein>
    <submittedName>
        <fullName evidence="7">Trypsin-like peptidase domain-containing protein</fullName>
    </submittedName>
</protein>
<dbReference type="KEGG" id="plig:NAG76_08530"/>
<name>A0A9J6ZJ88_9BACL</name>
<evidence type="ECO:0000256" key="3">
    <source>
        <dbReference type="ARBA" id="ARBA00022801"/>
    </source>
</evidence>
<dbReference type="PRINTS" id="PR00834">
    <property type="entry name" value="PROTEASES2C"/>
</dbReference>
<keyword evidence="3" id="KW-0378">Hydrolase</keyword>
<dbReference type="PANTHER" id="PTHR43343">
    <property type="entry name" value="PEPTIDASE S12"/>
    <property type="match status" value="1"/>
</dbReference>
<keyword evidence="6" id="KW-0472">Membrane</keyword>
<gene>
    <name evidence="7" type="ORF">NAG76_08530</name>
</gene>
<dbReference type="PANTHER" id="PTHR43343:SF3">
    <property type="entry name" value="PROTEASE DO-LIKE 8, CHLOROPLASTIC"/>
    <property type="match status" value="1"/>
</dbReference>
<keyword evidence="2" id="KW-0645">Protease</keyword>
<dbReference type="Gene3D" id="2.40.10.10">
    <property type="entry name" value="Trypsin-like serine proteases"/>
    <property type="match status" value="2"/>
</dbReference>
<evidence type="ECO:0000256" key="4">
    <source>
        <dbReference type="ARBA" id="ARBA00022825"/>
    </source>
</evidence>
<dbReference type="InterPro" id="IPR001940">
    <property type="entry name" value="Peptidase_S1C"/>
</dbReference>
<keyword evidence="4" id="KW-0720">Serine protease</keyword>
<sequence length="352" mass="37365">MENNQFEAYYKEVDQLPPIVEKKKINKKKNGKGVKTYIAAFLAGALMIGGLAYTADRMNLFTGVSYIANQAGTNTGSTSFGDAGLVTASKSTSNGSTSDVYAETSPSVVKIENYTEPEMSSMFDDPRMWQYFGGMSGNQYPQGREDQSSPNQRGDNYESDSQTEDENFDEASLQLSGSGTGFIVDASGYIVTNEHVISGAKLVKVSIDGYDEPMNATVVGSSKELDIAVLKVESPDGAPLPALSLANSDELAIGQWVLAIGNPLGYDSTLTMGVISAKERPITIQNEAGEAQVYEHMLQTDASINPGNSGGPLLNEAGQVIGMNTAVNSEAQGIGFAIPSNIIAEYINGLVI</sequence>
<organism evidence="7 8">
    <name type="scientific">Candidatus Pristimantibacillus lignocellulolyticus</name>
    <dbReference type="NCBI Taxonomy" id="2994561"/>
    <lineage>
        <taxon>Bacteria</taxon>
        <taxon>Bacillati</taxon>
        <taxon>Bacillota</taxon>
        <taxon>Bacilli</taxon>
        <taxon>Bacillales</taxon>
        <taxon>Paenibacillaceae</taxon>
        <taxon>Candidatus Pristimantibacillus</taxon>
    </lineage>
</organism>
<dbReference type="Proteomes" id="UP001056756">
    <property type="component" value="Chromosome"/>
</dbReference>
<feature type="transmembrane region" description="Helical" evidence="6">
    <location>
        <begin position="37"/>
        <end position="55"/>
    </location>
</feature>
<proteinExistence type="inferred from homology"/>
<evidence type="ECO:0000313" key="7">
    <source>
        <dbReference type="EMBL" id="URN96242.1"/>
    </source>
</evidence>
<evidence type="ECO:0000313" key="8">
    <source>
        <dbReference type="Proteomes" id="UP001056756"/>
    </source>
</evidence>
<dbReference type="GO" id="GO:0004252">
    <property type="term" value="F:serine-type endopeptidase activity"/>
    <property type="evidence" value="ECO:0007669"/>
    <property type="project" value="InterPro"/>
</dbReference>
<evidence type="ECO:0000256" key="6">
    <source>
        <dbReference type="SAM" id="Phobius"/>
    </source>
</evidence>
<dbReference type="InterPro" id="IPR051201">
    <property type="entry name" value="Chloro_Bact_Ser_Proteases"/>
</dbReference>
<feature type="compositionally biased region" description="Acidic residues" evidence="5">
    <location>
        <begin position="157"/>
        <end position="169"/>
    </location>
</feature>
<dbReference type="SUPFAM" id="SSF50494">
    <property type="entry name" value="Trypsin-like serine proteases"/>
    <property type="match status" value="1"/>
</dbReference>
<feature type="region of interest" description="Disordered" evidence="5">
    <location>
        <begin position="134"/>
        <end position="170"/>
    </location>
</feature>
<dbReference type="InterPro" id="IPR009003">
    <property type="entry name" value="Peptidase_S1_PA"/>
</dbReference>
<dbReference type="GO" id="GO:0006508">
    <property type="term" value="P:proteolysis"/>
    <property type="evidence" value="ECO:0007669"/>
    <property type="project" value="UniProtKB-KW"/>
</dbReference>
<comment type="similarity">
    <text evidence="1">Belongs to the peptidase S1C family.</text>
</comment>